<evidence type="ECO:0000259" key="1">
    <source>
        <dbReference type="Pfam" id="PF01738"/>
    </source>
</evidence>
<accession>A0A1U6IIQ2</accession>
<evidence type="ECO:0000313" key="2">
    <source>
        <dbReference type="EMBL" id="SLK07893.1"/>
    </source>
</evidence>
<reference evidence="3" key="1">
    <citation type="submission" date="2017-02" db="EMBL/GenBank/DDBJ databases">
        <authorList>
            <person name="Varghese N."/>
            <person name="Submissions S."/>
        </authorList>
    </citation>
    <scope>NUCLEOTIDE SEQUENCE [LARGE SCALE GENOMIC DNA]</scope>
    <source>
        <strain evidence="3">SM117</strain>
    </source>
</reference>
<keyword evidence="3" id="KW-1185">Reference proteome</keyword>
<dbReference type="EMBL" id="FVZE01000007">
    <property type="protein sequence ID" value="SLK07893.1"/>
    <property type="molecule type" value="Genomic_DNA"/>
</dbReference>
<keyword evidence="2" id="KW-0378">Hydrolase</keyword>
<organism evidence="2 3">
    <name type="scientific">Novosphingobium mathurense</name>
    <dbReference type="NCBI Taxonomy" id="428990"/>
    <lineage>
        <taxon>Bacteria</taxon>
        <taxon>Pseudomonadati</taxon>
        <taxon>Pseudomonadota</taxon>
        <taxon>Alphaproteobacteria</taxon>
        <taxon>Sphingomonadales</taxon>
        <taxon>Sphingomonadaceae</taxon>
        <taxon>Novosphingobium</taxon>
    </lineage>
</organism>
<dbReference type="GO" id="GO:0016787">
    <property type="term" value="F:hydrolase activity"/>
    <property type="evidence" value="ECO:0007669"/>
    <property type="project" value="UniProtKB-KW"/>
</dbReference>
<protein>
    <submittedName>
        <fullName evidence="2">Dienelactone hydrolase</fullName>
    </submittedName>
</protein>
<proteinExistence type="predicted"/>
<name>A0A1U6IIQ2_9SPHN</name>
<dbReference type="STRING" id="428990.SAMN06295987_10778"/>
<dbReference type="AlphaFoldDB" id="A0A1U6IIQ2"/>
<dbReference type="InterPro" id="IPR002925">
    <property type="entry name" value="Dienelactn_hydro"/>
</dbReference>
<dbReference type="InterPro" id="IPR029058">
    <property type="entry name" value="AB_hydrolase_fold"/>
</dbReference>
<dbReference type="Pfam" id="PF01738">
    <property type="entry name" value="DLH"/>
    <property type="match status" value="1"/>
</dbReference>
<dbReference type="Proteomes" id="UP000190989">
    <property type="component" value="Unassembled WGS sequence"/>
</dbReference>
<dbReference type="SUPFAM" id="SSF53474">
    <property type="entry name" value="alpha/beta-Hydrolases"/>
    <property type="match status" value="1"/>
</dbReference>
<sequence length="245" mass="26168">MMSVAESTHEYSAGDIAARGIVYRRDTSAPQPGIVVFHEGPGLDAHAQLRGRMLAELGYCVLAADMYGGGQIADTHERVMEVVTPLREDRSLVRARVNGALDALIALPGVDRSRTAAVGYCIGGLAALELARSGADVGTVVCFHGLLDTPDPADARNIKGRVLVITGADDPIIPDQQVTDFEAEMTAAEVDWTTIKLGGVRHAFTNMIEAEHLAALGFGSYSKNIDERSWGFMTHFLAETMTPAS</sequence>
<dbReference type="InterPro" id="IPR050261">
    <property type="entry name" value="FrsA_esterase"/>
</dbReference>
<evidence type="ECO:0000313" key="3">
    <source>
        <dbReference type="Proteomes" id="UP000190989"/>
    </source>
</evidence>
<dbReference type="PANTHER" id="PTHR22946:SF0">
    <property type="entry name" value="DIENELACTONE HYDROLASE DOMAIN-CONTAINING PROTEIN"/>
    <property type="match status" value="1"/>
</dbReference>
<dbReference type="Gene3D" id="3.40.50.1820">
    <property type="entry name" value="alpha/beta hydrolase"/>
    <property type="match status" value="1"/>
</dbReference>
<feature type="domain" description="Dienelactone hydrolase" evidence="1">
    <location>
        <begin position="21"/>
        <end position="239"/>
    </location>
</feature>
<gene>
    <name evidence="2" type="ORF">SAMN06295987_10778</name>
</gene>
<dbReference type="PANTHER" id="PTHR22946">
    <property type="entry name" value="DIENELACTONE HYDROLASE DOMAIN-CONTAINING PROTEIN-RELATED"/>
    <property type="match status" value="1"/>
</dbReference>